<organism evidence="1 2">
    <name type="scientific">Sphingomonas aurantiaca</name>
    <dbReference type="NCBI Taxonomy" id="185949"/>
    <lineage>
        <taxon>Bacteria</taxon>
        <taxon>Pseudomonadati</taxon>
        <taxon>Pseudomonadota</taxon>
        <taxon>Alphaproteobacteria</taxon>
        <taxon>Sphingomonadales</taxon>
        <taxon>Sphingomonadaceae</taxon>
        <taxon>Sphingomonas</taxon>
    </lineage>
</organism>
<dbReference type="Proteomes" id="UP000326857">
    <property type="component" value="Unassembled WGS sequence"/>
</dbReference>
<proteinExistence type="predicted"/>
<dbReference type="EMBL" id="CABVLI010000040">
    <property type="protein sequence ID" value="VVT17762.1"/>
    <property type="molecule type" value="Genomic_DNA"/>
</dbReference>
<reference evidence="1 2" key="1">
    <citation type="submission" date="2019-09" db="EMBL/GenBank/DDBJ databases">
        <authorList>
            <person name="Dittami M. S."/>
        </authorList>
    </citation>
    <scope>NUCLEOTIDE SEQUENCE [LARGE SCALE GENOMIC DNA]</scope>
    <source>
        <strain evidence="1">SPHINGO391</strain>
    </source>
</reference>
<gene>
    <name evidence="1" type="ORF">SPHINGO391_450141</name>
</gene>
<protein>
    <submittedName>
        <fullName evidence="1">Uncharacterized protein</fullName>
    </submittedName>
</protein>
<name>A0A5E7ZGH6_9SPHN</name>
<accession>A0A5E7ZGH6</accession>
<sequence>MPRGFRPLPGKLLRTIRSALLRGEVVASISADVGVGADRIWGVRAEMPEADRQTRTLAIRARRRREGLDGADIIKAVEMAVPSSLMRYLPKELKTGEKTLDQQWTAQSVRAAVVNELYLAVVDGHVEIEQIADVVKSFINRGFRSWSEVYNKRSVSLDANLGTNDSRTKHDMLGDDTAVSEIDDIEIGGGS</sequence>
<evidence type="ECO:0000313" key="2">
    <source>
        <dbReference type="Proteomes" id="UP000326857"/>
    </source>
</evidence>
<evidence type="ECO:0000313" key="1">
    <source>
        <dbReference type="EMBL" id="VVT17762.1"/>
    </source>
</evidence>
<dbReference type="AlphaFoldDB" id="A0A5E7ZGH6"/>